<dbReference type="GO" id="GO:0003677">
    <property type="term" value="F:DNA binding"/>
    <property type="evidence" value="ECO:0007669"/>
    <property type="project" value="InterPro"/>
</dbReference>
<reference evidence="2 3" key="1">
    <citation type="submission" date="2019-02" db="EMBL/GenBank/DDBJ databases">
        <title>Kribbella capetownensis sp. nov. and Kribbella speibonae sp. nov., isolated from soil.</title>
        <authorList>
            <person name="Curtis S.M."/>
            <person name="Norton I."/>
            <person name="Everest G.J."/>
            <person name="Meyers P.R."/>
        </authorList>
    </citation>
    <scope>NUCLEOTIDE SEQUENCE [LARGE SCALE GENOMIC DNA]</scope>
    <source>
        <strain evidence="2 3">YM55</strain>
    </source>
</reference>
<protein>
    <submittedName>
        <fullName evidence="2">Uncharacterized protein</fullName>
    </submittedName>
</protein>
<gene>
    <name evidence="2" type="ORF">E0H92_27115</name>
</gene>
<dbReference type="InterPro" id="IPR011010">
    <property type="entry name" value="DNA_brk_join_enz"/>
</dbReference>
<sequence>MGWPQTRVELIESGRIKPNHRLISTLTRAYGIDLDRSPDLLAQLNDATQPAESDKLAWIRSHALRKTTATALDNAGQAARQIADQLGQAKVSITQDTYLHRQPANPTAVQALEHAFDDPNLA</sequence>
<dbReference type="GO" id="GO:0015074">
    <property type="term" value="P:DNA integration"/>
    <property type="evidence" value="ECO:0007669"/>
    <property type="project" value="InterPro"/>
</dbReference>
<dbReference type="Proteomes" id="UP000294225">
    <property type="component" value="Unassembled WGS sequence"/>
</dbReference>
<organism evidence="2 3">
    <name type="scientific">Kribbella speibonae</name>
    <dbReference type="NCBI Taxonomy" id="1572660"/>
    <lineage>
        <taxon>Bacteria</taxon>
        <taxon>Bacillati</taxon>
        <taxon>Actinomycetota</taxon>
        <taxon>Actinomycetes</taxon>
        <taxon>Propionibacteriales</taxon>
        <taxon>Kribbellaceae</taxon>
        <taxon>Kribbella</taxon>
    </lineage>
</organism>
<dbReference type="Gene3D" id="1.10.443.10">
    <property type="entry name" value="Intergrase catalytic core"/>
    <property type="match status" value="1"/>
</dbReference>
<proteinExistence type="predicted"/>
<dbReference type="InterPro" id="IPR013762">
    <property type="entry name" value="Integrase-like_cat_sf"/>
</dbReference>
<dbReference type="GO" id="GO:0006310">
    <property type="term" value="P:DNA recombination"/>
    <property type="evidence" value="ECO:0007669"/>
    <property type="project" value="UniProtKB-KW"/>
</dbReference>
<evidence type="ECO:0000313" key="2">
    <source>
        <dbReference type="EMBL" id="TCC36612.1"/>
    </source>
</evidence>
<evidence type="ECO:0000256" key="1">
    <source>
        <dbReference type="ARBA" id="ARBA00023172"/>
    </source>
</evidence>
<keyword evidence="1" id="KW-0233">DNA recombination</keyword>
<comment type="caution">
    <text evidence="2">The sequence shown here is derived from an EMBL/GenBank/DDBJ whole genome shotgun (WGS) entry which is preliminary data.</text>
</comment>
<dbReference type="AlphaFoldDB" id="A0A4V2M4N3"/>
<accession>A0A4V2M4N3</accession>
<dbReference type="SUPFAM" id="SSF56349">
    <property type="entry name" value="DNA breaking-rejoining enzymes"/>
    <property type="match status" value="1"/>
</dbReference>
<name>A0A4V2M4N3_9ACTN</name>
<evidence type="ECO:0000313" key="3">
    <source>
        <dbReference type="Proteomes" id="UP000294225"/>
    </source>
</evidence>
<dbReference type="EMBL" id="SJKC01000003">
    <property type="protein sequence ID" value="TCC36612.1"/>
    <property type="molecule type" value="Genomic_DNA"/>
</dbReference>